<dbReference type="CDD" id="cd16913">
    <property type="entry name" value="YkuD_like"/>
    <property type="match status" value="1"/>
</dbReference>
<protein>
    <recommendedName>
        <fullName evidence="7">L,D-TPase catalytic domain-containing protein</fullName>
    </recommendedName>
</protein>
<gene>
    <name evidence="8" type="ORF">EZ449_17415</name>
</gene>
<comment type="caution">
    <text evidence="8">The sequence shown here is derived from an EMBL/GenBank/DDBJ whole genome shotgun (WGS) entry which is preliminary data.</text>
</comment>
<keyword evidence="9" id="KW-1185">Reference proteome</keyword>
<evidence type="ECO:0000256" key="6">
    <source>
        <dbReference type="ARBA" id="ARBA00023316"/>
    </source>
</evidence>
<keyword evidence="6" id="KW-0961">Cell wall biogenesis/degradation</keyword>
<dbReference type="SUPFAM" id="SSF141523">
    <property type="entry name" value="L,D-transpeptidase catalytic domain-like"/>
    <property type="match status" value="1"/>
</dbReference>
<dbReference type="InterPro" id="IPR038063">
    <property type="entry name" value="Transpep_catalytic_dom"/>
</dbReference>
<keyword evidence="3" id="KW-0808">Transferase</keyword>
<dbReference type="Proteomes" id="UP000291485">
    <property type="component" value="Unassembled WGS sequence"/>
</dbReference>
<dbReference type="GO" id="GO:0016740">
    <property type="term" value="F:transferase activity"/>
    <property type="evidence" value="ECO:0007669"/>
    <property type="project" value="UniProtKB-KW"/>
</dbReference>
<dbReference type="InterPro" id="IPR005490">
    <property type="entry name" value="LD_TPept_cat_dom"/>
</dbReference>
<keyword evidence="4" id="KW-0133">Cell shape</keyword>
<dbReference type="GO" id="GO:0009252">
    <property type="term" value="P:peptidoglycan biosynthetic process"/>
    <property type="evidence" value="ECO:0007669"/>
    <property type="project" value="UniProtKB-UniPathway"/>
</dbReference>
<evidence type="ECO:0000256" key="1">
    <source>
        <dbReference type="ARBA" id="ARBA00004752"/>
    </source>
</evidence>
<feature type="domain" description="L,D-TPase catalytic" evidence="7">
    <location>
        <begin position="19"/>
        <end position="66"/>
    </location>
</feature>
<evidence type="ECO:0000256" key="4">
    <source>
        <dbReference type="ARBA" id="ARBA00022960"/>
    </source>
</evidence>
<dbReference type="InterPro" id="IPR052905">
    <property type="entry name" value="LD-transpeptidase_YkuD-like"/>
</dbReference>
<sequence>MQKITLQDSRLDVIAQWAIVFRFDNPYQVFLHDTPQPELFQSKDRALSHGCIRVEKVEKMASLILLADGSKAKTPIMRKAVAAYQKKDFVLKNPIPISINYITCEMIDKQLVIYNDIYAQDRALEMAMYGYERLLASDLRISLKALN</sequence>
<comment type="similarity">
    <text evidence="2">Belongs to the YkuD family.</text>
</comment>
<dbReference type="PANTHER" id="PTHR41533">
    <property type="entry name" value="L,D-TRANSPEPTIDASE HI_1667-RELATED"/>
    <property type="match status" value="1"/>
</dbReference>
<comment type="pathway">
    <text evidence="1">Cell wall biogenesis; peptidoglycan biosynthesis.</text>
</comment>
<organism evidence="8 9">
    <name type="scientific">Pedobacter frigidisoli</name>
    <dbReference type="NCBI Taxonomy" id="2530455"/>
    <lineage>
        <taxon>Bacteria</taxon>
        <taxon>Pseudomonadati</taxon>
        <taxon>Bacteroidota</taxon>
        <taxon>Sphingobacteriia</taxon>
        <taxon>Sphingobacteriales</taxon>
        <taxon>Sphingobacteriaceae</taxon>
        <taxon>Pedobacter</taxon>
    </lineage>
</organism>
<name>A0A4R0NTV4_9SPHI</name>
<evidence type="ECO:0000259" key="7">
    <source>
        <dbReference type="Pfam" id="PF03734"/>
    </source>
</evidence>
<dbReference type="GO" id="GO:0004180">
    <property type="term" value="F:carboxypeptidase activity"/>
    <property type="evidence" value="ECO:0007669"/>
    <property type="project" value="UniProtKB-ARBA"/>
</dbReference>
<evidence type="ECO:0000313" key="9">
    <source>
        <dbReference type="Proteomes" id="UP000291485"/>
    </source>
</evidence>
<dbReference type="RefSeq" id="WP_131561232.1">
    <property type="nucleotide sequence ID" value="NZ_SJSN01000015.1"/>
</dbReference>
<evidence type="ECO:0000256" key="2">
    <source>
        <dbReference type="ARBA" id="ARBA00005992"/>
    </source>
</evidence>
<dbReference type="GO" id="GO:0071555">
    <property type="term" value="P:cell wall organization"/>
    <property type="evidence" value="ECO:0007669"/>
    <property type="project" value="UniProtKB-KW"/>
</dbReference>
<reference evidence="8 9" key="1">
    <citation type="submission" date="2019-02" db="EMBL/GenBank/DDBJ databases">
        <title>Pedobacter sp. RP-3-11 sp. nov., isolated from Arctic soil.</title>
        <authorList>
            <person name="Dahal R.H."/>
        </authorList>
    </citation>
    <scope>NUCLEOTIDE SEQUENCE [LARGE SCALE GENOMIC DNA]</scope>
    <source>
        <strain evidence="8 9">RP-3-11</strain>
    </source>
</reference>
<evidence type="ECO:0000256" key="5">
    <source>
        <dbReference type="ARBA" id="ARBA00022984"/>
    </source>
</evidence>
<proteinExistence type="inferred from homology"/>
<dbReference type="Pfam" id="PF03734">
    <property type="entry name" value="YkuD"/>
    <property type="match status" value="1"/>
</dbReference>
<dbReference type="OrthoDB" id="9778545at2"/>
<evidence type="ECO:0000313" key="8">
    <source>
        <dbReference type="EMBL" id="TCD04416.1"/>
    </source>
</evidence>
<dbReference type="PANTHER" id="PTHR41533:SF2">
    <property type="entry name" value="BLR7131 PROTEIN"/>
    <property type="match status" value="1"/>
</dbReference>
<dbReference type="UniPathway" id="UPA00219"/>
<dbReference type="GO" id="GO:0008360">
    <property type="term" value="P:regulation of cell shape"/>
    <property type="evidence" value="ECO:0007669"/>
    <property type="project" value="UniProtKB-KW"/>
</dbReference>
<dbReference type="EMBL" id="SJSN01000015">
    <property type="protein sequence ID" value="TCD04416.1"/>
    <property type="molecule type" value="Genomic_DNA"/>
</dbReference>
<accession>A0A4R0NTV4</accession>
<keyword evidence="5" id="KW-0573">Peptidoglycan synthesis</keyword>
<dbReference type="AlphaFoldDB" id="A0A4R0NTV4"/>
<evidence type="ECO:0000256" key="3">
    <source>
        <dbReference type="ARBA" id="ARBA00022679"/>
    </source>
</evidence>